<evidence type="ECO:0000313" key="2">
    <source>
        <dbReference type="Proteomes" id="UP000806528"/>
    </source>
</evidence>
<keyword evidence="2" id="KW-1185">Reference proteome</keyword>
<gene>
    <name evidence="1" type="ORF">IDM40_08345</name>
</gene>
<accession>A0ABR9P4H2</accession>
<dbReference type="Proteomes" id="UP000806528">
    <property type="component" value="Unassembled WGS sequence"/>
</dbReference>
<reference evidence="1 2" key="1">
    <citation type="submission" date="2020-09" db="EMBL/GenBank/DDBJ databases">
        <title>Diversity and distribution of actinomycetes associated with coral in the coast of Hainan.</title>
        <authorList>
            <person name="Li F."/>
        </authorList>
    </citation>
    <scope>NUCLEOTIDE SEQUENCE [LARGE SCALE GENOMIC DNA]</scope>
    <source>
        <strain evidence="1 2">HNM0947</strain>
    </source>
</reference>
<protein>
    <submittedName>
        <fullName evidence="1">Uncharacterized protein</fullName>
    </submittedName>
</protein>
<proteinExistence type="predicted"/>
<dbReference type="RefSeq" id="WP_193121354.1">
    <property type="nucleotide sequence ID" value="NZ_JADBGI010000006.1"/>
</dbReference>
<organism evidence="1 2">
    <name type="scientific">Nocardiopsis coralli</name>
    <dbReference type="NCBI Taxonomy" id="2772213"/>
    <lineage>
        <taxon>Bacteria</taxon>
        <taxon>Bacillati</taxon>
        <taxon>Actinomycetota</taxon>
        <taxon>Actinomycetes</taxon>
        <taxon>Streptosporangiales</taxon>
        <taxon>Nocardiopsidaceae</taxon>
        <taxon>Nocardiopsis</taxon>
    </lineage>
</organism>
<name>A0ABR9P4H2_9ACTN</name>
<dbReference type="EMBL" id="JADBGI010000006">
    <property type="protein sequence ID" value="MBE2998710.1"/>
    <property type="molecule type" value="Genomic_DNA"/>
</dbReference>
<evidence type="ECO:0000313" key="1">
    <source>
        <dbReference type="EMBL" id="MBE2998710.1"/>
    </source>
</evidence>
<sequence length="142" mass="14952">MPNADTLELHRSLRAWADGYSPDAAAVDLLIAHGTWLHRNDFRHHLVPGHTGDGQEITAIDWEGLLEVRTQGLPASSSEVAVLDIALSLAANKPVPLGEVLGLDATNTAAVATALVRAAQHSARVTVTLADPNQPPNPALPV</sequence>
<comment type="caution">
    <text evidence="1">The sequence shown here is derived from an EMBL/GenBank/DDBJ whole genome shotgun (WGS) entry which is preliminary data.</text>
</comment>